<feature type="non-terminal residue" evidence="1">
    <location>
        <position position="193"/>
    </location>
</feature>
<dbReference type="OrthoDB" id="6075055at2759"/>
<protein>
    <submittedName>
        <fullName evidence="1">Uncharacterized protein</fullName>
    </submittedName>
</protein>
<keyword evidence="2" id="KW-1185">Reference proteome</keyword>
<proteinExistence type="predicted"/>
<reference evidence="1" key="1">
    <citation type="submission" date="2020-04" db="EMBL/GenBank/DDBJ databases">
        <authorList>
            <person name="Alioto T."/>
            <person name="Alioto T."/>
            <person name="Gomez Garrido J."/>
        </authorList>
    </citation>
    <scope>NUCLEOTIDE SEQUENCE</scope>
    <source>
        <strain evidence="1">A484AB</strain>
    </source>
</reference>
<dbReference type="AlphaFoldDB" id="A0A6S7JPG4"/>
<evidence type="ECO:0000313" key="1">
    <source>
        <dbReference type="EMBL" id="CAB4034506.1"/>
    </source>
</evidence>
<organism evidence="1 2">
    <name type="scientific">Paramuricea clavata</name>
    <name type="common">Red gorgonian</name>
    <name type="synonym">Violescent sea-whip</name>
    <dbReference type="NCBI Taxonomy" id="317549"/>
    <lineage>
        <taxon>Eukaryota</taxon>
        <taxon>Metazoa</taxon>
        <taxon>Cnidaria</taxon>
        <taxon>Anthozoa</taxon>
        <taxon>Octocorallia</taxon>
        <taxon>Malacalcyonacea</taxon>
        <taxon>Plexauridae</taxon>
        <taxon>Paramuricea</taxon>
    </lineage>
</organism>
<gene>
    <name evidence="1" type="ORF">PACLA_8A051952</name>
</gene>
<feature type="non-terminal residue" evidence="1">
    <location>
        <position position="1"/>
    </location>
</feature>
<dbReference type="EMBL" id="CACRXK020020179">
    <property type="protein sequence ID" value="CAB4034506.1"/>
    <property type="molecule type" value="Genomic_DNA"/>
</dbReference>
<sequence>SERETALWILRTLRNNQIPHCKVCIPSDREMRSVCFTVDELALAYRRRNASDFADRRVMRGLHPKKNYDTLPLIPHDCGTMLRSGALDLTTSTTTATRSDHDNNNYEVQVATGIEGLCVVLRRFPTLVEFANAIHNHGAALTNCWGFVDGTVRPIARPDQHQRTVYNGHKRVHAIKFQSVVPHNGLITNLYGP</sequence>
<name>A0A6S7JPG4_PARCT</name>
<accession>A0A6S7JPG4</accession>
<evidence type="ECO:0000313" key="2">
    <source>
        <dbReference type="Proteomes" id="UP001152795"/>
    </source>
</evidence>
<dbReference type="Proteomes" id="UP001152795">
    <property type="component" value="Unassembled WGS sequence"/>
</dbReference>
<comment type="caution">
    <text evidence="1">The sequence shown here is derived from an EMBL/GenBank/DDBJ whole genome shotgun (WGS) entry which is preliminary data.</text>
</comment>